<dbReference type="Proteomes" id="UP000515860">
    <property type="component" value="Chromosome"/>
</dbReference>
<protein>
    <submittedName>
        <fullName evidence="1">Uncharacterized protein</fullName>
    </submittedName>
</protein>
<dbReference type="KEGG" id="whj:H9Q79_14295"/>
<reference evidence="1 2" key="1">
    <citation type="submission" date="2020-08" db="EMBL/GenBank/DDBJ databases">
        <authorList>
            <person name="Liu C."/>
            <person name="Sun Q."/>
        </authorList>
    </citation>
    <scope>NUCLEOTIDE SEQUENCE [LARGE SCALE GENOMIC DNA]</scope>
    <source>
        <strain evidence="1 2">NSJ-29</strain>
    </source>
</reference>
<evidence type="ECO:0000313" key="2">
    <source>
        <dbReference type="Proteomes" id="UP000515860"/>
    </source>
</evidence>
<proteinExistence type="predicted"/>
<evidence type="ECO:0000313" key="1">
    <source>
        <dbReference type="EMBL" id="QNM08045.1"/>
    </source>
</evidence>
<dbReference type="EMBL" id="CP060635">
    <property type="protein sequence ID" value="QNM08045.1"/>
    <property type="molecule type" value="Genomic_DNA"/>
</dbReference>
<name>A0A7G9GB63_9FIRM</name>
<keyword evidence="2" id="KW-1185">Reference proteome</keyword>
<sequence length="312" mass="34415">MSDIVIKKPELNPGQVEKSLAAIDTWIHDTADKLNFFFSRMEGQTGTESASSANEKSDARLRAYVQQALQNKPDAIEREQVVAQYTGALSAGQVKLLSASEPMKEGKNYFVRWNQIVYACARKELEGETYHTPYLGNAALIPGGEHEDTKEPFVLFVEEGQEVWSLCGQGAYEALAVIVYRKVYELSEDLMVETIEGYLKGTAAEAECLKTGRLLDGIPFNGSENVKHYVQCTTAADAQVKEVRLDGFQKTTGALLLVRFAYGNTVASPKLRINGGTQDAIYDGETLLAANAIKTKKAYFFVWTGSLWELVG</sequence>
<gene>
    <name evidence="1" type="ORF">H9Q79_14295</name>
</gene>
<dbReference type="AlphaFoldDB" id="A0A7G9GB63"/>
<accession>A0A7G9GB63</accession>
<dbReference type="RefSeq" id="WP_249328582.1">
    <property type="nucleotide sequence ID" value="NZ_CP060635.1"/>
</dbReference>
<organism evidence="1 2">
    <name type="scientific">Wansuia hejianensis</name>
    <dbReference type="NCBI Taxonomy" id="2763667"/>
    <lineage>
        <taxon>Bacteria</taxon>
        <taxon>Bacillati</taxon>
        <taxon>Bacillota</taxon>
        <taxon>Clostridia</taxon>
        <taxon>Lachnospirales</taxon>
        <taxon>Lachnospiraceae</taxon>
        <taxon>Wansuia</taxon>
    </lineage>
</organism>